<dbReference type="Gene3D" id="1.10.1760.20">
    <property type="match status" value="1"/>
</dbReference>
<evidence type="ECO:0000256" key="6">
    <source>
        <dbReference type="ARBA" id="ARBA00022989"/>
    </source>
</evidence>
<evidence type="ECO:0000256" key="8">
    <source>
        <dbReference type="PIRNR" id="PIRNR016661"/>
    </source>
</evidence>
<feature type="transmembrane region" description="Helical" evidence="9">
    <location>
        <begin position="147"/>
        <end position="172"/>
    </location>
</feature>
<feature type="transmembrane region" description="Helical" evidence="9">
    <location>
        <begin position="112"/>
        <end position="135"/>
    </location>
</feature>
<evidence type="ECO:0000256" key="2">
    <source>
        <dbReference type="ARBA" id="ARBA00010692"/>
    </source>
</evidence>
<evidence type="ECO:0000313" key="11">
    <source>
        <dbReference type="Proteomes" id="UP000198304"/>
    </source>
</evidence>
<feature type="transmembrane region" description="Helical" evidence="9">
    <location>
        <begin position="89"/>
        <end position="105"/>
    </location>
</feature>
<dbReference type="PIRSF" id="PIRSF016661">
    <property type="entry name" value="BioY"/>
    <property type="match status" value="1"/>
</dbReference>
<evidence type="ECO:0000256" key="9">
    <source>
        <dbReference type="SAM" id="Phobius"/>
    </source>
</evidence>
<evidence type="ECO:0000313" key="10">
    <source>
        <dbReference type="EMBL" id="SNS05149.1"/>
    </source>
</evidence>
<dbReference type="AlphaFoldDB" id="A0A239BBU8"/>
<keyword evidence="11" id="KW-1185">Reference proteome</keyword>
<dbReference type="PANTHER" id="PTHR34295">
    <property type="entry name" value="BIOTIN TRANSPORTER BIOY"/>
    <property type="match status" value="1"/>
</dbReference>
<keyword evidence="5 9" id="KW-0812">Transmembrane</keyword>
<dbReference type="GO" id="GO:0015225">
    <property type="term" value="F:biotin transmembrane transporter activity"/>
    <property type="evidence" value="ECO:0007669"/>
    <property type="project" value="UniProtKB-UniRule"/>
</dbReference>
<feature type="transmembrane region" description="Helical" evidence="9">
    <location>
        <begin position="60"/>
        <end position="83"/>
    </location>
</feature>
<accession>A0A239BBU8</accession>
<dbReference type="OrthoDB" id="9803495at2"/>
<dbReference type="EMBL" id="FZOJ01000003">
    <property type="protein sequence ID" value="SNS05149.1"/>
    <property type="molecule type" value="Genomic_DNA"/>
</dbReference>
<evidence type="ECO:0000256" key="7">
    <source>
        <dbReference type="ARBA" id="ARBA00023136"/>
    </source>
</evidence>
<comment type="subcellular location">
    <subcellularLocation>
        <location evidence="1 8">Cell membrane</location>
        <topology evidence="1 8">Multi-pass membrane protein</topology>
    </subcellularLocation>
</comment>
<sequence length="182" mass="18514">MFKKLSIRDLTYSGLFAALIIVLGYVSVPLPFSPVPVTGQSLAIMLAGSILTTRQASLSVLTFLFLGIVGVPVFAGGTAGIGVILGPRGGYLIGFLAGAIVISLLKGKGNRLSLLAIANVVGGIVAVYTLGVIWLSVVTGMGLNEAIVAGALPFIPGDIAKVVIATPLALVINERVGKMVTA</sequence>
<feature type="transmembrane region" description="Helical" evidence="9">
    <location>
        <begin position="12"/>
        <end position="28"/>
    </location>
</feature>
<evidence type="ECO:0000256" key="5">
    <source>
        <dbReference type="ARBA" id="ARBA00022692"/>
    </source>
</evidence>
<dbReference type="Pfam" id="PF02632">
    <property type="entry name" value="BioY"/>
    <property type="match status" value="1"/>
</dbReference>
<dbReference type="Proteomes" id="UP000198304">
    <property type="component" value="Unassembled WGS sequence"/>
</dbReference>
<proteinExistence type="inferred from homology"/>
<organism evidence="10 11">
    <name type="scientific">Anaerovirgula multivorans</name>
    <dbReference type="NCBI Taxonomy" id="312168"/>
    <lineage>
        <taxon>Bacteria</taxon>
        <taxon>Bacillati</taxon>
        <taxon>Bacillota</taxon>
        <taxon>Clostridia</taxon>
        <taxon>Peptostreptococcales</taxon>
        <taxon>Natronincolaceae</taxon>
        <taxon>Anaerovirgula</taxon>
    </lineage>
</organism>
<dbReference type="PANTHER" id="PTHR34295:SF4">
    <property type="entry name" value="BIOTIN TRANSPORTER BIOY-RELATED"/>
    <property type="match status" value="1"/>
</dbReference>
<evidence type="ECO:0000256" key="4">
    <source>
        <dbReference type="ARBA" id="ARBA00022475"/>
    </source>
</evidence>
<keyword evidence="7 8" id="KW-0472">Membrane</keyword>
<dbReference type="RefSeq" id="WP_089281636.1">
    <property type="nucleotide sequence ID" value="NZ_FZOJ01000003.1"/>
</dbReference>
<keyword evidence="4 8" id="KW-1003">Cell membrane</keyword>
<keyword evidence="6 9" id="KW-1133">Transmembrane helix</keyword>
<protein>
    <recommendedName>
        <fullName evidence="8">Biotin transporter</fullName>
    </recommendedName>
</protein>
<gene>
    <name evidence="10" type="ORF">SAMN05446037_1003148</name>
</gene>
<reference evidence="10 11" key="1">
    <citation type="submission" date="2017-06" db="EMBL/GenBank/DDBJ databases">
        <authorList>
            <person name="Kim H.J."/>
            <person name="Triplett B.A."/>
        </authorList>
    </citation>
    <scope>NUCLEOTIDE SEQUENCE [LARGE SCALE GENOMIC DNA]</scope>
    <source>
        <strain evidence="10 11">SCA</strain>
    </source>
</reference>
<evidence type="ECO:0000256" key="3">
    <source>
        <dbReference type="ARBA" id="ARBA00022448"/>
    </source>
</evidence>
<dbReference type="InterPro" id="IPR003784">
    <property type="entry name" value="BioY"/>
</dbReference>
<comment type="similarity">
    <text evidence="2 8">Belongs to the BioY family.</text>
</comment>
<name>A0A239BBU8_9FIRM</name>
<evidence type="ECO:0000256" key="1">
    <source>
        <dbReference type="ARBA" id="ARBA00004651"/>
    </source>
</evidence>
<dbReference type="GO" id="GO:0005886">
    <property type="term" value="C:plasma membrane"/>
    <property type="evidence" value="ECO:0007669"/>
    <property type="project" value="UniProtKB-SubCell"/>
</dbReference>
<keyword evidence="3 8" id="KW-0813">Transport</keyword>